<gene>
    <name evidence="2" type="ORF">OMED0936_LOCUS1045</name>
</gene>
<accession>A0A6T5T039</accession>
<evidence type="ECO:0000256" key="1">
    <source>
        <dbReference type="SAM" id="MobiDB-lite"/>
    </source>
</evidence>
<proteinExistence type="predicted"/>
<dbReference type="EMBL" id="HBFF01001298">
    <property type="protein sequence ID" value="CAD8728283.1"/>
    <property type="molecule type" value="Transcribed_RNA"/>
</dbReference>
<name>A0A6T5T039_9CHLO</name>
<evidence type="ECO:0000313" key="2">
    <source>
        <dbReference type="EMBL" id="CAD8728283.1"/>
    </source>
</evidence>
<feature type="compositionally biased region" description="Low complexity" evidence="1">
    <location>
        <begin position="171"/>
        <end position="183"/>
    </location>
</feature>
<feature type="region of interest" description="Disordered" evidence="1">
    <location>
        <begin position="171"/>
        <end position="192"/>
    </location>
</feature>
<dbReference type="AlphaFoldDB" id="A0A6T5T039"/>
<reference evidence="2" key="1">
    <citation type="submission" date="2021-01" db="EMBL/GenBank/DDBJ databases">
        <authorList>
            <person name="Corre E."/>
            <person name="Pelletier E."/>
            <person name="Niang G."/>
            <person name="Scheremetjew M."/>
            <person name="Finn R."/>
            <person name="Kale V."/>
            <person name="Holt S."/>
            <person name="Cochrane G."/>
            <person name="Meng A."/>
            <person name="Brown T."/>
            <person name="Cohen L."/>
        </authorList>
    </citation>
    <scope>NUCLEOTIDE SEQUENCE</scope>
    <source>
        <strain evidence="2">Clade-D-RCC2573</strain>
    </source>
</reference>
<sequence>MSADDARRGKRKMAMKLLLDIELAHDDFVYEPADASNPGPYSRYHHDFDDHMVPDVGLSTLGHRTISAMFIRFDQCMEILRAEAKRKPRYVTAAYAHIAELRTSLRVYFKALRTLGRWELPDDDGVESVMDSPSVDTVDGEEHATPFQYALANVAMGLLNLEREMLSNSTDGMLSTLSSSSETLSKKADSDERKEEVMGIMKAIIDWSALARREDIRSRCAKDELFESDLSIGYFRPELDESPESGTEKANTASKDMDLVSQVRELTFDIKKFFYSRYFPKRWMLDETFNLSFNNMWKELSLTCQTYALRTNDLGCMWRKSRVTQAVDELEQKLLARLKKQHVPKPEEFFGSDPRSLIDILDMICEEKRDLDSLLLKTKVPNDIYLPTDAVMLDHLQRACRTMAGITADERGPIEGWYMKSNKMLPRKQIYRRFVASFWLRKCDEVRWRDVTNFTKSSCEDPHPMSIDRHLFPVHTPADRESLMKEFAMYEDVAQHKKFFPDDWSDDDARAMRRIFKNDSVLILGISGAEYLNFLERHDMEGSYEYLILRALAERIFGALGYWAVRDLGEMHLRSRYSLQERENLERSAYKHYVKHEVQRSLRFKHVLPDKQSPVVAIGP</sequence>
<protein>
    <submittedName>
        <fullName evidence="2">Uncharacterized protein</fullName>
    </submittedName>
</protein>
<organism evidence="2">
    <name type="scientific">Ostreococcus mediterraneus</name>
    <dbReference type="NCBI Taxonomy" id="1486918"/>
    <lineage>
        <taxon>Eukaryota</taxon>
        <taxon>Viridiplantae</taxon>
        <taxon>Chlorophyta</taxon>
        <taxon>Mamiellophyceae</taxon>
        <taxon>Mamiellales</taxon>
        <taxon>Bathycoccaceae</taxon>
        <taxon>Ostreococcus</taxon>
    </lineage>
</organism>